<feature type="region of interest" description="Disordered" evidence="1">
    <location>
        <begin position="919"/>
        <end position="982"/>
    </location>
</feature>
<dbReference type="EMBL" id="CAMXCT020000757">
    <property type="protein sequence ID" value="CAL1136261.1"/>
    <property type="molecule type" value="Genomic_DNA"/>
</dbReference>
<feature type="compositionally biased region" description="Acidic residues" evidence="1">
    <location>
        <begin position="964"/>
        <end position="982"/>
    </location>
</feature>
<feature type="compositionally biased region" description="Polar residues" evidence="1">
    <location>
        <begin position="796"/>
        <end position="813"/>
    </location>
</feature>
<feature type="compositionally biased region" description="Basic and acidic residues" evidence="1">
    <location>
        <begin position="840"/>
        <end position="852"/>
    </location>
</feature>
<dbReference type="EMBL" id="CAMXCT030000757">
    <property type="protein sequence ID" value="CAL4770198.1"/>
    <property type="molecule type" value="Genomic_DNA"/>
</dbReference>
<feature type="region of interest" description="Disordered" evidence="1">
    <location>
        <begin position="715"/>
        <end position="872"/>
    </location>
</feature>
<feature type="compositionally biased region" description="Basic and acidic residues" evidence="1">
    <location>
        <begin position="377"/>
        <end position="387"/>
    </location>
</feature>
<organism evidence="2">
    <name type="scientific">Cladocopium goreaui</name>
    <dbReference type="NCBI Taxonomy" id="2562237"/>
    <lineage>
        <taxon>Eukaryota</taxon>
        <taxon>Sar</taxon>
        <taxon>Alveolata</taxon>
        <taxon>Dinophyceae</taxon>
        <taxon>Suessiales</taxon>
        <taxon>Symbiodiniaceae</taxon>
        <taxon>Cladocopium</taxon>
    </lineage>
</organism>
<feature type="compositionally biased region" description="Low complexity" evidence="1">
    <location>
        <begin position="354"/>
        <end position="363"/>
    </location>
</feature>
<feature type="compositionally biased region" description="Basic and acidic residues" evidence="1">
    <location>
        <begin position="932"/>
        <end position="943"/>
    </location>
</feature>
<feature type="compositionally biased region" description="Basic and acidic residues" evidence="1">
    <location>
        <begin position="140"/>
        <end position="156"/>
    </location>
</feature>
<name>A0A9P1C2Y3_9DINO</name>
<evidence type="ECO:0000313" key="4">
    <source>
        <dbReference type="Proteomes" id="UP001152797"/>
    </source>
</evidence>
<feature type="region of interest" description="Disordered" evidence="1">
    <location>
        <begin position="1"/>
        <end position="80"/>
    </location>
</feature>
<evidence type="ECO:0000313" key="3">
    <source>
        <dbReference type="EMBL" id="CAL1136261.1"/>
    </source>
</evidence>
<feature type="compositionally biased region" description="Basic residues" evidence="1">
    <location>
        <begin position="585"/>
        <end position="600"/>
    </location>
</feature>
<feature type="region of interest" description="Disordered" evidence="1">
    <location>
        <begin position="297"/>
        <end position="460"/>
    </location>
</feature>
<feature type="region of interest" description="Disordered" evidence="1">
    <location>
        <begin position="232"/>
        <end position="254"/>
    </location>
</feature>
<reference evidence="3" key="2">
    <citation type="submission" date="2024-04" db="EMBL/GenBank/DDBJ databases">
        <authorList>
            <person name="Chen Y."/>
            <person name="Shah S."/>
            <person name="Dougan E. K."/>
            <person name="Thang M."/>
            <person name="Chan C."/>
        </authorList>
    </citation>
    <scope>NUCLEOTIDE SEQUENCE [LARGE SCALE GENOMIC DNA]</scope>
</reference>
<feature type="compositionally biased region" description="Basic and acidic residues" evidence="1">
    <location>
        <begin position="753"/>
        <end position="764"/>
    </location>
</feature>
<gene>
    <name evidence="2" type="ORF">C1SCF055_LOCUS10546</name>
</gene>
<evidence type="ECO:0000313" key="2">
    <source>
        <dbReference type="EMBL" id="CAI3982886.1"/>
    </source>
</evidence>
<comment type="caution">
    <text evidence="2">The sequence shown here is derived from an EMBL/GenBank/DDBJ whole genome shotgun (WGS) entry which is preliminary data.</text>
</comment>
<protein>
    <submittedName>
        <fullName evidence="2">Uncharacterized protein</fullName>
    </submittedName>
</protein>
<feature type="compositionally biased region" description="Basic residues" evidence="1">
    <location>
        <begin position="315"/>
        <end position="353"/>
    </location>
</feature>
<evidence type="ECO:0000256" key="1">
    <source>
        <dbReference type="SAM" id="MobiDB-lite"/>
    </source>
</evidence>
<reference evidence="2" key="1">
    <citation type="submission" date="2022-10" db="EMBL/GenBank/DDBJ databases">
        <authorList>
            <person name="Chen Y."/>
            <person name="Dougan E. K."/>
            <person name="Chan C."/>
            <person name="Rhodes N."/>
            <person name="Thang M."/>
        </authorList>
    </citation>
    <scope>NUCLEOTIDE SEQUENCE</scope>
</reference>
<sequence>MLGDGDGATGVVHVSDGEEGDDGDDDDDGSYDGATPPYEMSDSEPVPATNEAVTGSPPPTLSQLSSEDPCDPIQDASEEEGCIVEASQASIDFLIAEEEESAMDEKDKAQYREFLNSQDSSLVPDLLADAAVAAGGLGENVEKEKTEKEIAEDKKLPLPMEEIPVKSKDLRSSCSSKVVDNGGGGSYRKAHSTANLKISASSSSLKSRAKNAQNLAELERELSHLKNALQSLSTSKPILVEESLPPGDDNMDTLVMPESDMQEMADRLAAEIPEEPNLEHGEPPVIRRMQLGLKRATADGDECDDGQKPAEVRRGRPKATAKAKAKGKAKASPKAKAKAKAKASAKAKAKAKALAKAGAMAEASPMEDETEQANDQGHGHEDGDELRVALPKRRANKRKGEVEPVGEEACEPSGCTESPKVPKAKAKASASGKKKAKLVEKKDKDKAKKEVEEDNKEKDNGKIEKNEVKLKCFAKRRSMTSGVKRHGPWAGVEAPPVLLGLTVLLSLSSNVEVFQEAFDYVELFAGRGWVTGGSPFDGLAGGGSCVDGRATHQQPCLVPSQTTTHLTDFHKGSLTKDQRKEIRRTGVKSAKVKTNKKGKKSYSGTSSLRATGTYPPHFGLRLVKLFPFLVENKSPAPEIPASFAEMETKDFFDGLPWGDDVWEDADMVSCLAYVRGNRDLNIGEWRDSFPEALTALGELLKAVASEYEKAIASLKQQNAEDGDAEATEAELAAARKKSAMDPKNLKKTNPPKNDARSKDRDVASKSKSQTHVAPVNKDLMSQLAAMQKKLDAATKGSDSSRASVKTPMKTPSNPKRRAPSPVTASEGSSDADASGESEDGDKGCEGSDKEPTDAFLTRLVRQSERLNKSTRTKKRRWLTEEMMRQYIKDVVKFCEKKGNESLVRKDKYNRKINKYHVDVEEGDSDLDEDMEREIKTSSKEIQKKVKFQALDPKKRKGKQAPEQAPEESEPDTADEANDGAQE</sequence>
<feature type="compositionally biased region" description="Basic residues" evidence="1">
    <location>
        <begin position="422"/>
        <end position="436"/>
    </location>
</feature>
<feature type="region of interest" description="Disordered" evidence="1">
    <location>
        <begin position="139"/>
        <end position="193"/>
    </location>
</feature>
<feature type="compositionally biased region" description="Acidic residues" evidence="1">
    <location>
        <begin position="17"/>
        <end position="30"/>
    </location>
</feature>
<proteinExistence type="predicted"/>
<feature type="compositionally biased region" description="Acidic residues" evidence="1">
    <location>
        <begin position="920"/>
        <end position="931"/>
    </location>
</feature>
<feature type="region of interest" description="Disordered" evidence="1">
    <location>
        <begin position="585"/>
        <end position="608"/>
    </location>
</feature>
<keyword evidence="4" id="KW-1185">Reference proteome</keyword>
<accession>A0A9P1C2Y3</accession>
<feature type="compositionally biased region" description="Basic and acidic residues" evidence="1">
    <location>
        <begin position="437"/>
        <end position="460"/>
    </location>
</feature>
<feature type="compositionally biased region" description="Basic and acidic residues" evidence="1">
    <location>
        <begin position="305"/>
        <end position="314"/>
    </location>
</feature>
<dbReference type="EMBL" id="CAMXCT010000757">
    <property type="protein sequence ID" value="CAI3982886.1"/>
    <property type="molecule type" value="Genomic_DNA"/>
</dbReference>
<dbReference type="AlphaFoldDB" id="A0A9P1C2Y3"/>
<dbReference type="Proteomes" id="UP001152797">
    <property type="component" value="Unassembled WGS sequence"/>
</dbReference>